<dbReference type="AlphaFoldDB" id="A0A329QC01"/>
<keyword evidence="3" id="KW-1003">Cell membrane</keyword>
<dbReference type="Proteomes" id="UP000250642">
    <property type="component" value="Unassembled WGS sequence"/>
</dbReference>
<evidence type="ECO:0000256" key="7">
    <source>
        <dbReference type="ARBA" id="ARBA00024202"/>
    </source>
</evidence>
<protein>
    <submittedName>
        <fullName evidence="10">Nickel ABC transporter permease subunit NikC</fullName>
    </submittedName>
</protein>
<dbReference type="EMBL" id="QEVW01000031">
    <property type="protein sequence ID" value="RAW09935.1"/>
    <property type="molecule type" value="Genomic_DNA"/>
</dbReference>
<sequence length="293" mass="32162">MKLIGLVFGKRLVVGLCILFLGICAVTAVFAPWIAPHDPYKIGMAIKLLPSSAEHWLGTDHLGRDVLSRLIYGVRISFGLVLGVFSVSVLVGVSIGMLSGYVGGWLDQLLMRICDGMLAFPNLVLVLGIVGMLGPGIYQVIIALLLVQWVYYARMTRGLVQQLRSEPYLMAATICGSSRLTILRRHVFPHIFPQIVVIGTLEMGWAIMDISALSFLGLGIQPPTAEWGAMINEGRGYLREHPSLMLYPGMCILLVVTAFNVLGESLSQWLGVKKVKERSGFHVRKSSRKVSNI</sequence>
<dbReference type="GO" id="GO:0055085">
    <property type="term" value="P:transmembrane transport"/>
    <property type="evidence" value="ECO:0007669"/>
    <property type="project" value="InterPro"/>
</dbReference>
<evidence type="ECO:0000256" key="8">
    <source>
        <dbReference type="RuleBase" id="RU363032"/>
    </source>
</evidence>
<feature type="transmembrane region" description="Helical" evidence="8">
    <location>
        <begin position="76"/>
        <end position="102"/>
    </location>
</feature>
<dbReference type="PANTHER" id="PTHR43386:SF1">
    <property type="entry name" value="D,D-DIPEPTIDE TRANSPORT SYSTEM PERMEASE PROTEIN DDPC-RELATED"/>
    <property type="match status" value="1"/>
</dbReference>
<evidence type="ECO:0000259" key="9">
    <source>
        <dbReference type="PROSITE" id="PS50928"/>
    </source>
</evidence>
<feature type="transmembrane region" description="Helical" evidence="8">
    <location>
        <begin position="187"/>
        <end position="208"/>
    </location>
</feature>
<keyword evidence="4 8" id="KW-0812">Transmembrane</keyword>
<accession>A0A329QC01</accession>
<dbReference type="PROSITE" id="PS50928">
    <property type="entry name" value="ABC_TM1"/>
    <property type="match status" value="1"/>
</dbReference>
<feature type="transmembrane region" description="Helical" evidence="8">
    <location>
        <begin position="12"/>
        <end position="35"/>
    </location>
</feature>
<feature type="transmembrane region" description="Helical" evidence="8">
    <location>
        <begin position="244"/>
        <end position="263"/>
    </location>
</feature>
<dbReference type="InterPro" id="IPR000515">
    <property type="entry name" value="MetI-like"/>
</dbReference>
<dbReference type="Gene3D" id="1.10.3720.10">
    <property type="entry name" value="MetI-like"/>
    <property type="match status" value="1"/>
</dbReference>
<keyword evidence="2 8" id="KW-0813">Transport</keyword>
<dbReference type="RefSeq" id="WP_113056247.1">
    <property type="nucleotide sequence ID" value="NZ_QEVW01000031.1"/>
</dbReference>
<comment type="caution">
    <text evidence="10">The sequence shown here is derived from an EMBL/GenBank/DDBJ whole genome shotgun (WGS) entry which is preliminary data.</text>
</comment>
<feature type="transmembrane region" description="Helical" evidence="8">
    <location>
        <begin position="109"/>
        <end position="130"/>
    </location>
</feature>
<evidence type="ECO:0000256" key="6">
    <source>
        <dbReference type="ARBA" id="ARBA00023136"/>
    </source>
</evidence>
<dbReference type="InterPro" id="IPR050366">
    <property type="entry name" value="BP-dependent_transpt_permease"/>
</dbReference>
<dbReference type="GO" id="GO:0005886">
    <property type="term" value="C:plasma membrane"/>
    <property type="evidence" value="ECO:0007669"/>
    <property type="project" value="UniProtKB-SubCell"/>
</dbReference>
<dbReference type="CDD" id="cd06261">
    <property type="entry name" value="TM_PBP2"/>
    <property type="match status" value="1"/>
</dbReference>
<evidence type="ECO:0000256" key="3">
    <source>
        <dbReference type="ARBA" id="ARBA00022475"/>
    </source>
</evidence>
<evidence type="ECO:0000256" key="5">
    <source>
        <dbReference type="ARBA" id="ARBA00022989"/>
    </source>
</evidence>
<feature type="transmembrane region" description="Helical" evidence="8">
    <location>
        <begin position="136"/>
        <end position="154"/>
    </location>
</feature>
<dbReference type="Pfam" id="PF00528">
    <property type="entry name" value="BPD_transp_1"/>
    <property type="match status" value="1"/>
</dbReference>
<evidence type="ECO:0000256" key="4">
    <source>
        <dbReference type="ARBA" id="ARBA00022692"/>
    </source>
</evidence>
<dbReference type="NCBIfam" id="NF045474">
    <property type="entry name" value="Opp2C"/>
    <property type="match status" value="1"/>
</dbReference>
<dbReference type="InterPro" id="IPR053385">
    <property type="entry name" value="ABC_transport_permease"/>
</dbReference>
<evidence type="ECO:0000313" key="11">
    <source>
        <dbReference type="Proteomes" id="UP000250642"/>
    </source>
</evidence>
<evidence type="ECO:0000256" key="2">
    <source>
        <dbReference type="ARBA" id="ARBA00022448"/>
    </source>
</evidence>
<dbReference type="InterPro" id="IPR035906">
    <property type="entry name" value="MetI-like_sf"/>
</dbReference>
<comment type="subcellular location">
    <subcellularLocation>
        <location evidence="1 8">Cell membrane</location>
        <topology evidence="1 8">Multi-pass membrane protein</topology>
    </subcellularLocation>
</comment>
<comment type="similarity">
    <text evidence="7">Belongs to the binding-protein-dependent transport system permease family. OppBC subfamily.</text>
</comment>
<dbReference type="PANTHER" id="PTHR43386">
    <property type="entry name" value="OLIGOPEPTIDE TRANSPORT SYSTEM PERMEASE PROTEIN APPC"/>
    <property type="match status" value="1"/>
</dbReference>
<feature type="domain" description="ABC transmembrane type-1" evidence="9">
    <location>
        <begin position="74"/>
        <end position="263"/>
    </location>
</feature>
<name>A0A329QC01_9BACL</name>
<dbReference type="SUPFAM" id="SSF161098">
    <property type="entry name" value="MetI-like"/>
    <property type="match status" value="1"/>
</dbReference>
<reference evidence="10 11" key="1">
    <citation type="submission" date="2018-04" db="EMBL/GenBank/DDBJ databases">
        <title>Paenibacillus taichungensis Genome sequencing and assembly.</title>
        <authorList>
            <person name="Xu J."/>
            <person name="Rensing C."/>
            <person name="Mazhar H.S."/>
        </authorList>
    </citation>
    <scope>NUCLEOTIDE SEQUENCE [LARGE SCALE GENOMIC DNA]</scope>
    <source>
        <strain evidence="10 11">NC1</strain>
    </source>
</reference>
<keyword evidence="6 8" id="KW-0472">Membrane</keyword>
<proteinExistence type="inferred from homology"/>
<evidence type="ECO:0000256" key="1">
    <source>
        <dbReference type="ARBA" id="ARBA00004651"/>
    </source>
</evidence>
<evidence type="ECO:0000313" key="10">
    <source>
        <dbReference type="EMBL" id="RAW09935.1"/>
    </source>
</evidence>
<organism evidence="10 11">
    <name type="scientific">Paenibacillus taichungensis</name>
    <dbReference type="NCBI Taxonomy" id="484184"/>
    <lineage>
        <taxon>Bacteria</taxon>
        <taxon>Bacillati</taxon>
        <taxon>Bacillota</taxon>
        <taxon>Bacilli</taxon>
        <taxon>Bacillales</taxon>
        <taxon>Paenibacillaceae</taxon>
        <taxon>Paenibacillus</taxon>
    </lineage>
</organism>
<keyword evidence="5 8" id="KW-1133">Transmembrane helix</keyword>
<gene>
    <name evidence="10" type="primary">nikC</name>
    <name evidence="10" type="ORF">DC345_29900</name>
</gene>